<comment type="caution">
    <text evidence="5">The sequence shown here is derived from an EMBL/GenBank/DDBJ whole genome shotgun (WGS) entry which is preliminary data.</text>
</comment>
<comment type="similarity">
    <text evidence="1">Belongs to the IUNH family.</text>
</comment>
<evidence type="ECO:0000313" key="5">
    <source>
        <dbReference type="EMBL" id="KAG7191964.1"/>
    </source>
</evidence>
<reference evidence="5" key="1">
    <citation type="submission" date="2021-03" db="EMBL/GenBank/DDBJ databases">
        <authorList>
            <person name="Palmer J.M."/>
        </authorList>
    </citation>
    <scope>NUCLEOTIDE SEQUENCE</scope>
    <source>
        <strain evidence="5">ARV_011</strain>
    </source>
</reference>
<evidence type="ECO:0000256" key="1">
    <source>
        <dbReference type="ARBA" id="ARBA00009176"/>
    </source>
</evidence>
<keyword evidence="6" id="KW-1185">Reference proteome</keyword>
<feature type="domain" description="Inosine/uridine-preferring nucleoside hydrolase" evidence="4">
    <location>
        <begin position="2"/>
        <end position="285"/>
    </location>
</feature>
<dbReference type="PANTHER" id="PTHR12304:SF4">
    <property type="entry name" value="URIDINE NUCLEOSIDASE"/>
    <property type="match status" value="1"/>
</dbReference>
<dbReference type="EMBL" id="JAHMUF010000021">
    <property type="protein sequence ID" value="KAG7191964.1"/>
    <property type="molecule type" value="Genomic_DNA"/>
</dbReference>
<name>A0A9P8AG72_9ASCO</name>
<evidence type="ECO:0000256" key="3">
    <source>
        <dbReference type="ARBA" id="ARBA00023295"/>
    </source>
</evidence>
<dbReference type="PANTHER" id="PTHR12304">
    <property type="entry name" value="INOSINE-URIDINE PREFERRING NUCLEOSIDE HYDROLASE"/>
    <property type="match status" value="1"/>
</dbReference>
<evidence type="ECO:0000256" key="2">
    <source>
        <dbReference type="ARBA" id="ARBA00022801"/>
    </source>
</evidence>
<dbReference type="Gene3D" id="3.90.245.10">
    <property type="entry name" value="Ribonucleoside hydrolase-like"/>
    <property type="match status" value="1"/>
</dbReference>
<evidence type="ECO:0000259" key="4">
    <source>
        <dbReference type="Pfam" id="PF01156"/>
    </source>
</evidence>
<dbReference type="SUPFAM" id="SSF53590">
    <property type="entry name" value="Nucleoside hydrolase"/>
    <property type="match status" value="1"/>
</dbReference>
<dbReference type="InterPro" id="IPR023186">
    <property type="entry name" value="IUNH"/>
</dbReference>
<keyword evidence="2" id="KW-0378">Hydrolase</keyword>
<accession>A0A9P8AG72</accession>
<keyword evidence="3" id="KW-0326">Glycosidase</keyword>
<dbReference type="OrthoDB" id="432381at2759"/>
<dbReference type="InterPro" id="IPR001910">
    <property type="entry name" value="Inosine/uridine_hydrolase_dom"/>
</dbReference>
<dbReference type="GO" id="GO:0006152">
    <property type="term" value="P:purine nucleoside catabolic process"/>
    <property type="evidence" value="ECO:0007669"/>
    <property type="project" value="TreeGrafter"/>
</dbReference>
<gene>
    <name evidence="5" type="primary">URH1</name>
    <name evidence="5" type="ORF">KQ657_002570</name>
</gene>
<evidence type="ECO:0000313" key="6">
    <source>
        <dbReference type="Proteomes" id="UP000790833"/>
    </source>
</evidence>
<dbReference type="GO" id="GO:0005829">
    <property type="term" value="C:cytosol"/>
    <property type="evidence" value="ECO:0007669"/>
    <property type="project" value="TreeGrafter"/>
</dbReference>
<protein>
    <submittedName>
        <fullName evidence="5">Uridine nucleosidase 1</fullName>
    </submittedName>
</protein>
<organism evidence="5 6">
    <name type="scientific">Scheffersomyces spartinae</name>
    <dbReference type="NCBI Taxonomy" id="45513"/>
    <lineage>
        <taxon>Eukaryota</taxon>
        <taxon>Fungi</taxon>
        <taxon>Dikarya</taxon>
        <taxon>Ascomycota</taxon>
        <taxon>Saccharomycotina</taxon>
        <taxon>Pichiomycetes</taxon>
        <taxon>Debaryomycetaceae</taxon>
        <taxon>Scheffersomyces</taxon>
    </lineage>
</organism>
<dbReference type="GeneID" id="66115944"/>
<dbReference type="Pfam" id="PF01156">
    <property type="entry name" value="IU_nuc_hydro"/>
    <property type="match status" value="1"/>
</dbReference>
<dbReference type="InterPro" id="IPR036452">
    <property type="entry name" value="Ribo_hydro-like"/>
</dbReference>
<dbReference type="GO" id="GO:0008477">
    <property type="term" value="F:purine nucleosidase activity"/>
    <property type="evidence" value="ECO:0007669"/>
    <property type="project" value="TreeGrafter"/>
</dbReference>
<proteinExistence type="inferred from homology"/>
<dbReference type="RefSeq" id="XP_043047515.1">
    <property type="nucleotide sequence ID" value="XM_043193328.1"/>
</dbReference>
<dbReference type="Proteomes" id="UP000790833">
    <property type="component" value="Unassembled WGS sequence"/>
</dbReference>
<sequence>MHNPYLQLIGISTSYGNVGLELTTHNTIAFLEFLGSPDIPVYQGSSKPLEGDAPEASYIHGTTGIGGAQGYLSENPHVKCKTDINYIEAINNAAKDAHGELCVIVTGPLTNLSKVLDKYPNFGDQVQYISIMGGAFGLGNITPYAEFNLYSDPLAAEKVFTNVFLQDNKLILSPLNITHKCIATKAIRNTFKGKKGSLFRSITNFYAERYAKVSPTGPPVHDPVAVFSLIAVLERKQKEYGYQCWHETVQVALEGEKRGETTMFENGSSNGVYIGYDINPQAFWDAVSDAIVSLEHNN</sequence>
<dbReference type="AlphaFoldDB" id="A0A9P8AG72"/>